<evidence type="ECO:0000313" key="1">
    <source>
        <dbReference type="EMBL" id="AYP68250.1"/>
    </source>
</evidence>
<sequence length="149" mass="17666">MSENFTYLSEVYGEFLAKISDYSLLDFSITEDEINEQLFGYLKPAIRKFYKCKSNLNIIEDDVGEKIFESELHPYEIEILVSLMLVEYLKPTILSSETIKQSLSDKDFKIHSQANQLRELSLLYRQLKREAMTMITQYTYFGIEEEKWK</sequence>
<name>A0A3G3BVT8_9CAUD</name>
<dbReference type="EMBL" id="MH884508">
    <property type="protein sequence ID" value="AYP68250.1"/>
    <property type="molecule type" value="Genomic_DNA"/>
</dbReference>
<reference evidence="1 2" key="1">
    <citation type="submission" date="2018-09" db="EMBL/GenBank/DDBJ databases">
        <title>Comparative Genomic Analysis of Eight Novel Haloalkaliphilic Bacteriophages from Lake Elmenteita, Kenya.</title>
        <authorList>
            <person name="Akhwale J.K."/>
        </authorList>
    </citation>
    <scope>NUCLEOTIDE SEQUENCE [LARGE SCALE GENOMIC DNA]</scope>
</reference>
<organism evidence="1 2">
    <name type="scientific">Bacillus phage vB_BcoS-136</name>
    <dbReference type="NCBI Taxonomy" id="2419619"/>
    <lineage>
        <taxon>Viruses</taxon>
        <taxon>Duplodnaviria</taxon>
        <taxon>Heunggongvirae</taxon>
        <taxon>Uroviricota</taxon>
        <taxon>Caudoviricetes</taxon>
        <taxon>Heleneionescovirinae</taxon>
        <taxon>Kenyattavirus</taxon>
        <taxon>Kenyattavirus kv136</taxon>
    </lineage>
</organism>
<proteinExistence type="predicted"/>
<evidence type="ECO:0000313" key="2">
    <source>
        <dbReference type="Proteomes" id="UP000274199"/>
    </source>
</evidence>
<accession>A0A3G3BVT8</accession>
<keyword evidence="2" id="KW-1185">Reference proteome</keyword>
<protein>
    <submittedName>
        <fullName evidence="1">Uncharacterized protein</fullName>
    </submittedName>
</protein>
<gene>
    <name evidence="1" type="ORF">vBBcoS136_00135</name>
</gene>
<dbReference type="Proteomes" id="UP000274199">
    <property type="component" value="Segment"/>
</dbReference>